<evidence type="ECO:0000256" key="1">
    <source>
        <dbReference type="ARBA" id="ARBA00023015"/>
    </source>
</evidence>
<feature type="domain" description="HTH lacI-type" evidence="4">
    <location>
        <begin position="2"/>
        <end position="56"/>
    </location>
</feature>
<dbReference type="OrthoDB" id="9775106at2"/>
<dbReference type="SUPFAM" id="SSF53822">
    <property type="entry name" value="Periplasmic binding protein-like I"/>
    <property type="match status" value="1"/>
</dbReference>
<dbReference type="SMART" id="SM00354">
    <property type="entry name" value="HTH_LACI"/>
    <property type="match status" value="1"/>
</dbReference>
<evidence type="ECO:0000256" key="2">
    <source>
        <dbReference type="ARBA" id="ARBA00023125"/>
    </source>
</evidence>
<accession>A0A5A5TI04</accession>
<keyword evidence="2" id="KW-0238">DNA-binding</keyword>
<evidence type="ECO:0000259" key="4">
    <source>
        <dbReference type="PROSITE" id="PS50932"/>
    </source>
</evidence>
<evidence type="ECO:0000256" key="3">
    <source>
        <dbReference type="ARBA" id="ARBA00023163"/>
    </source>
</evidence>
<keyword evidence="3" id="KW-0804">Transcription</keyword>
<dbReference type="Pfam" id="PF13377">
    <property type="entry name" value="Peripla_BP_3"/>
    <property type="match status" value="1"/>
</dbReference>
<keyword evidence="1" id="KW-0805">Transcription regulation</keyword>
<protein>
    <submittedName>
        <fullName evidence="5">LacI family transcriptional regulator</fullName>
    </submittedName>
</protein>
<dbReference type="InterPro" id="IPR046335">
    <property type="entry name" value="LacI/GalR-like_sensor"/>
</dbReference>
<dbReference type="GO" id="GO:0003700">
    <property type="term" value="F:DNA-binding transcription factor activity"/>
    <property type="evidence" value="ECO:0007669"/>
    <property type="project" value="TreeGrafter"/>
</dbReference>
<dbReference type="InterPro" id="IPR010982">
    <property type="entry name" value="Lambda_DNA-bd_dom_sf"/>
</dbReference>
<dbReference type="CDD" id="cd01392">
    <property type="entry name" value="HTH_LacI"/>
    <property type="match status" value="1"/>
</dbReference>
<dbReference type="PANTHER" id="PTHR30146:SF109">
    <property type="entry name" value="HTH-TYPE TRANSCRIPTIONAL REGULATOR GALS"/>
    <property type="match status" value="1"/>
</dbReference>
<dbReference type="Gene3D" id="3.40.50.2300">
    <property type="match status" value="2"/>
</dbReference>
<reference evidence="5 6" key="1">
    <citation type="submission" date="2019-01" db="EMBL/GenBank/DDBJ databases">
        <title>Draft genome sequence of Dictyobacter sp. Uno17.</title>
        <authorList>
            <person name="Wang C.M."/>
            <person name="Zheng Y."/>
            <person name="Sakai Y."/>
            <person name="Abe K."/>
            <person name="Yokota A."/>
            <person name="Yabe S."/>
        </authorList>
    </citation>
    <scope>NUCLEOTIDE SEQUENCE [LARGE SCALE GENOMIC DNA]</scope>
    <source>
        <strain evidence="5 6">Uno17</strain>
    </source>
</reference>
<dbReference type="Gene3D" id="1.10.260.40">
    <property type="entry name" value="lambda repressor-like DNA-binding domains"/>
    <property type="match status" value="1"/>
</dbReference>
<dbReference type="GO" id="GO:0000976">
    <property type="term" value="F:transcription cis-regulatory region binding"/>
    <property type="evidence" value="ECO:0007669"/>
    <property type="project" value="TreeGrafter"/>
</dbReference>
<organism evidence="5 6">
    <name type="scientific">Dictyobacter arantiisoli</name>
    <dbReference type="NCBI Taxonomy" id="2014874"/>
    <lineage>
        <taxon>Bacteria</taxon>
        <taxon>Bacillati</taxon>
        <taxon>Chloroflexota</taxon>
        <taxon>Ktedonobacteria</taxon>
        <taxon>Ktedonobacterales</taxon>
        <taxon>Dictyobacteraceae</taxon>
        <taxon>Dictyobacter</taxon>
    </lineage>
</organism>
<name>A0A5A5TI04_9CHLR</name>
<dbReference type="AlphaFoldDB" id="A0A5A5TI04"/>
<evidence type="ECO:0000313" key="6">
    <source>
        <dbReference type="Proteomes" id="UP000322530"/>
    </source>
</evidence>
<dbReference type="PANTHER" id="PTHR30146">
    <property type="entry name" value="LACI-RELATED TRANSCRIPTIONAL REPRESSOR"/>
    <property type="match status" value="1"/>
</dbReference>
<dbReference type="SUPFAM" id="SSF47413">
    <property type="entry name" value="lambda repressor-like DNA-binding domains"/>
    <property type="match status" value="1"/>
</dbReference>
<dbReference type="InterPro" id="IPR000843">
    <property type="entry name" value="HTH_LacI"/>
</dbReference>
<dbReference type="PROSITE" id="PS50932">
    <property type="entry name" value="HTH_LACI_2"/>
    <property type="match status" value="1"/>
</dbReference>
<sequence length="349" mass="38427">MATSEEVARLAGVSRATVSRVLNGSSHVSETTKKRIYEAVAALGYGANALGSAQRSGLVALTLFGKENGLNLSQITNTEFYFFLEILRHLEYELASAGYDLFLPTRSYNPTNVSENPEIGYMLTLQNRGIEGVITIALNTNDSRIPMLCRSTIPTVFIDSLFQGEHATYVKSDYLDGAQQATEHLLQLGHKRIAFFVGDLFSNTGTERLMGQQQSMARAGLVMDPQLICQTAWNTRDAYQTMKSLLHERRDFTAVVASSDMLAFGILEALKEEHIRVPEDVSVVGFDDIDLSETSDPPLTTVRQDKKRIGKGTVDTLIQLIQGNKAPVPLIIPTQLIVRNSTGPARLDK</sequence>
<gene>
    <name evidence="5" type="primary">lacI_6</name>
    <name evidence="5" type="ORF">KDI_41680</name>
</gene>
<dbReference type="EMBL" id="BIXY01000076">
    <property type="protein sequence ID" value="GCF10604.1"/>
    <property type="molecule type" value="Genomic_DNA"/>
</dbReference>
<proteinExistence type="predicted"/>
<dbReference type="Proteomes" id="UP000322530">
    <property type="component" value="Unassembled WGS sequence"/>
</dbReference>
<evidence type="ECO:0000313" key="5">
    <source>
        <dbReference type="EMBL" id="GCF10604.1"/>
    </source>
</evidence>
<dbReference type="InterPro" id="IPR028082">
    <property type="entry name" value="Peripla_BP_I"/>
</dbReference>
<comment type="caution">
    <text evidence="5">The sequence shown here is derived from an EMBL/GenBank/DDBJ whole genome shotgun (WGS) entry which is preliminary data.</text>
</comment>
<dbReference type="CDD" id="cd06267">
    <property type="entry name" value="PBP1_LacI_sugar_binding-like"/>
    <property type="match status" value="1"/>
</dbReference>
<dbReference type="Pfam" id="PF00356">
    <property type="entry name" value="LacI"/>
    <property type="match status" value="1"/>
</dbReference>
<keyword evidence="6" id="KW-1185">Reference proteome</keyword>
<dbReference type="RefSeq" id="WP_149403479.1">
    <property type="nucleotide sequence ID" value="NZ_BIXY01000076.1"/>
</dbReference>
<dbReference type="PRINTS" id="PR00036">
    <property type="entry name" value="HTHLACI"/>
</dbReference>